<reference evidence="3" key="1">
    <citation type="submission" date="2016-06" db="UniProtKB">
        <authorList>
            <consortium name="WormBaseParasite"/>
        </authorList>
    </citation>
    <scope>IDENTIFICATION</scope>
</reference>
<dbReference type="Proteomes" id="UP000267606">
    <property type="component" value="Unassembled WGS sequence"/>
</dbReference>
<evidence type="ECO:0000313" key="2">
    <source>
        <dbReference type="Proteomes" id="UP000267606"/>
    </source>
</evidence>
<dbReference type="AlphaFoldDB" id="A0A183HS82"/>
<organism evidence="3">
    <name type="scientific">Onchocerca flexuosa</name>
    <dbReference type="NCBI Taxonomy" id="387005"/>
    <lineage>
        <taxon>Eukaryota</taxon>
        <taxon>Metazoa</taxon>
        <taxon>Ecdysozoa</taxon>
        <taxon>Nematoda</taxon>
        <taxon>Chromadorea</taxon>
        <taxon>Rhabditida</taxon>
        <taxon>Spirurina</taxon>
        <taxon>Spiruromorpha</taxon>
        <taxon>Filarioidea</taxon>
        <taxon>Onchocercidae</taxon>
        <taxon>Onchocerca</taxon>
    </lineage>
</organism>
<gene>
    <name evidence="1" type="ORF">OFLC_LOCUS10348</name>
</gene>
<proteinExistence type="predicted"/>
<name>A0A183HS82_9BILA</name>
<dbReference type="WBParaSite" id="OFLC_0001034301-mRNA-1">
    <property type="protein sequence ID" value="OFLC_0001034301-mRNA-1"/>
    <property type="gene ID" value="OFLC_0001034301"/>
</dbReference>
<dbReference type="STRING" id="387005.A0A183HS82"/>
<dbReference type="EMBL" id="UZAJ01013699">
    <property type="protein sequence ID" value="VDO67782.1"/>
    <property type="molecule type" value="Genomic_DNA"/>
</dbReference>
<sequence length="41" mass="4803">MLSACEDSRRNFIPKLVTFLEDPLDEMDPEQLVEEQYKSGE</sequence>
<accession>A0A183HS82</accession>
<evidence type="ECO:0000313" key="1">
    <source>
        <dbReference type="EMBL" id="VDO67782.1"/>
    </source>
</evidence>
<evidence type="ECO:0000313" key="3">
    <source>
        <dbReference type="WBParaSite" id="OFLC_0001034301-mRNA-1"/>
    </source>
</evidence>
<protein>
    <submittedName>
        <fullName evidence="3">CARD domain-containing protein</fullName>
    </submittedName>
</protein>
<reference evidence="1 2" key="2">
    <citation type="submission" date="2018-11" db="EMBL/GenBank/DDBJ databases">
        <authorList>
            <consortium name="Pathogen Informatics"/>
        </authorList>
    </citation>
    <scope>NUCLEOTIDE SEQUENCE [LARGE SCALE GENOMIC DNA]</scope>
</reference>
<keyword evidence="2" id="KW-1185">Reference proteome</keyword>